<evidence type="ECO:0000256" key="4">
    <source>
        <dbReference type="ARBA" id="ARBA00012881"/>
    </source>
</evidence>
<dbReference type="GO" id="GO:0006879">
    <property type="term" value="P:intracellular iron ion homeostasis"/>
    <property type="evidence" value="ECO:0007669"/>
    <property type="project" value="TreeGrafter"/>
</dbReference>
<reference evidence="11" key="1">
    <citation type="journal article" date="2020" name="Stud. Mycol.">
        <title>101 Dothideomycetes genomes: a test case for predicting lifestyles and emergence of pathogens.</title>
        <authorList>
            <person name="Haridas S."/>
            <person name="Albert R."/>
            <person name="Binder M."/>
            <person name="Bloem J."/>
            <person name="Labutti K."/>
            <person name="Salamov A."/>
            <person name="Andreopoulos B."/>
            <person name="Baker S."/>
            <person name="Barry K."/>
            <person name="Bills G."/>
            <person name="Bluhm B."/>
            <person name="Cannon C."/>
            <person name="Castanera R."/>
            <person name="Culley D."/>
            <person name="Daum C."/>
            <person name="Ezra D."/>
            <person name="Gonzalez J."/>
            <person name="Henrissat B."/>
            <person name="Kuo A."/>
            <person name="Liang C."/>
            <person name="Lipzen A."/>
            <person name="Lutzoni F."/>
            <person name="Magnuson J."/>
            <person name="Mondo S."/>
            <person name="Nolan M."/>
            <person name="Ohm R."/>
            <person name="Pangilinan J."/>
            <person name="Park H.-J."/>
            <person name="Ramirez L."/>
            <person name="Alfaro M."/>
            <person name="Sun H."/>
            <person name="Tritt A."/>
            <person name="Yoshinaga Y."/>
            <person name="Zwiers L.-H."/>
            <person name="Turgeon B."/>
            <person name="Goodwin S."/>
            <person name="Spatafora J."/>
            <person name="Crous P."/>
            <person name="Grigoriev I."/>
        </authorList>
    </citation>
    <scope>NUCLEOTIDE SEQUENCE</scope>
    <source>
        <strain evidence="11">CBS 473.64</strain>
    </source>
</reference>
<keyword evidence="7" id="KW-0521">NADP</keyword>
<evidence type="ECO:0000256" key="2">
    <source>
        <dbReference type="ARBA" id="ARBA00004924"/>
    </source>
</evidence>
<dbReference type="PANTHER" id="PTHR42802:SF1">
    <property type="entry name" value="L-ORNITHINE N(5)-MONOOXYGENASE"/>
    <property type="match status" value="1"/>
</dbReference>
<dbReference type="GO" id="GO:0016491">
    <property type="term" value="F:oxidoreductase activity"/>
    <property type="evidence" value="ECO:0007669"/>
    <property type="project" value="UniProtKB-KW"/>
</dbReference>
<organism evidence="11 12">
    <name type="scientific">Massarina eburnea CBS 473.64</name>
    <dbReference type="NCBI Taxonomy" id="1395130"/>
    <lineage>
        <taxon>Eukaryota</taxon>
        <taxon>Fungi</taxon>
        <taxon>Dikarya</taxon>
        <taxon>Ascomycota</taxon>
        <taxon>Pezizomycotina</taxon>
        <taxon>Dothideomycetes</taxon>
        <taxon>Pleosporomycetidae</taxon>
        <taxon>Pleosporales</taxon>
        <taxon>Massarineae</taxon>
        <taxon>Massarinaceae</taxon>
        <taxon>Massarina</taxon>
    </lineage>
</organism>
<dbReference type="EC" id="1.14.13.196" evidence="4"/>
<keyword evidence="5" id="KW-0285">Flavoprotein</keyword>
<comment type="catalytic activity">
    <reaction evidence="9">
        <text>L-ornithine + NADPH + O2 = N(5)-hydroxy-L-ornithine + NADP(+) + H2O</text>
        <dbReference type="Rhea" id="RHEA:41508"/>
        <dbReference type="ChEBI" id="CHEBI:15377"/>
        <dbReference type="ChEBI" id="CHEBI:15379"/>
        <dbReference type="ChEBI" id="CHEBI:46911"/>
        <dbReference type="ChEBI" id="CHEBI:57783"/>
        <dbReference type="ChEBI" id="CHEBI:58349"/>
        <dbReference type="ChEBI" id="CHEBI:78275"/>
        <dbReference type="EC" id="1.14.13.196"/>
    </reaction>
</comment>
<evidence type="ECO:0000313" key="11">
    <source>
        <dbReference type="EMBL" id="KAF2644624.1"/>
    </source>
</evidence>
<evidence type="ECO:0000256" key="7">
    <source>
        <dbReference type="ARBA" id="ARBA00022857"/>
    </source>
</evidence>
<dbReference type="PANTHER" id="PTHR42802">
    <property type="entry name" value="MONOOXYGENASE"/>
    <property type="match status" value="1"/>
</dbReference>
<evidence type="ECO:0000256" key="6">
    <source>
        <dbReference type="ARBA" id="ARBA00022827"/>
    </source>
</evidence>
<dbReference type="PRINTS" id="PR00368">
    <property type="entry name" value="FADPNR"/>
</dbReference>
<comment type="catalytic activity">
    <reaction evidence="10">
        <text>L-ornithine + NADH + O2 = N(5)-hydroxy-L-ornithine + NAD(+) + H2O</text>
        <dbReference type="Rhea" id="RHEA:41512"/>
        <dbReference type="ChEBI" id="CHEBI:15377"/>
        <dbReference type="ChEBI" id="CHEBI:15379"/>
        <dbReference type="ChEBI" id="CHEBI:46911"/>
        <dbReference type="ChEBI" id="CHEBI:57540"/>
        <dbReference type="ChEBI" id="CHEBI:57945"/>
        <dbReference type="ChEBI" id="CHEBI:78275"/>
        <dbReference type="EC" id="1.14.13.196"/>
    </reaction>
</comment>
<gene>
    <name evidence="11" type="ORF">P280DRAFT_175896</name>
</gene>
<keyword evidence="6" id="KW-0274">FAD</keyword>
<comment type="pathway">
    <text evidence="2">Siderophore biosynthesis.</text>
</comment>
<evidence type="ECO:0000256" key="10">
    <source>
        <dbReference type="ARBA" id="ARBA00049248"/>
    </source>
</evidence>
<sequence>MSPHAESVAASPSNAAPAVQEAFTGFSAPALDATTFPDPENRSHLRYTPEEELHDLVCVGFGPASLAIAVALHDAIDGSDPNLFLPGLQTRNPRVAFLEKQSQFRWHSGMLLSGARMQITFMKDLATLRNPRSEFTFINYLFQKERLVEFANLNTFLPQRIEYEDYMKWCAAWFDEVVAYDQEVVKVIPEKSSNGSGQINTYAVVSKNLQTGQLETRRAKHVVIAAGGRPNLPVPFPQNHPKVIHSSKFSYTSTQVLPDLQKPYNIAVVGNGQSAAEIFDFLHTHYPNARTRLLIKGGALRPSDDSPFVNEIFNPSRVDSTFNRDPTRRATALKEDKGTNYGVVRLNLLEHIYETLYIQRVRYGSTPEAEEKVWPHRIMAYRCVTDVQDSPVIKGGVRLRMQDSSPLYLPDTPNAQEREEVLDVDAVFVATGYRRDLHEELLQDARHLMPGGDAQGAKWEVARDYRMRFADKQVSEDGGVWLQGCCESTHGLSDTLLSVLAARGGEMVQSIFGKSGQWGEHVNAMGYGELRQGVRNY</sequence>
<dbReference type="AlphaFoldDB" id="A0A6A6SEH8"/>
<dbReference type="SUPFAM" id="SSF51905">
    <property type="entry name" value="FAD/NAD(P)-binding domain"/>
    <property type="match status" value="1"/>
</dbReference>
<keyword evidence="8" id="KW-0560">Oxidoreductase</keyword>
<evidence type="ECO:0000256" key="3">
    <source>
        <dbReference type="ARBA" id="ARBA00007588"/>
    </source>
</evidence>
<evidence type="ECO:0000256" key="8">
    <source>
        <dbReference type="ARBA" id="ARBA00023002"/>
    </source>
</evidence>
<dbReference type="Gene3D" id="3.50.50.60">
    <property type="entry name" value="FAD/NAD(P)-binding domain"/>
    <property type="match status" value="1"/>
</dbReference>
<dbReference type="Proteomes" id="UP000799753">
    <property type="component" value="Unassembled WGS sequence"/>
</dbReference>
<keyword evidence="12" id="KW-1185">Reference proteome</keyword>
<dbReference type="Pfam" id="PF13434">
    <property type="entry name" value="Lys_Orn_oxgnase"/>
    <property type="match status" value="1"/>
</dbReference>
<accession>A0A6A6SEH8</accession>
<dbReference type="InterPro" id="IPR036188">
    <property type="entry name" value="FAD/NAD-bd_sf"/>
</dbReference>
<evidence type="ECO:0000256" key="1">
    <source>
        <dbReference type="ARBA" id="ARBA00001974"/>
    </source>
</evidence>
<name>A0A6A6SEH8_9PLEO</name>
<proteinExistence type="inferred from homology"/>
<evidence type="ECO:0000256" key="5">
    <source>
        <dbReference type="ARBA" id="ARBA00022630"/>
    </source>
</evidence>
<dbReference type="OrthoDB" id="3519933at2759"/>
<evidence type="ECO:0000313" key="12">
    <source>
        <dbReference type="Proteomes" id="UP000799753"/>
    </source>
</evidence>
<comment type="cofactor">
    <cofactor evidence="1">
        <name>FAD</name>
        <dbReference type="ChEBI" id="CHEBI:57692"/>
    </cofactor>
</comment>
<dbReference type="EMBL" id="MU006778">
    <property type="protein sequence ID" value="KAF2644624.1"/>
    <property type="molecule type" value="Genomic_DNA"/>
</dbReference>
<protein>
    <recommendedName>
        <fullName evidence="4">L-ornithine N(5)-monooxygenase [NAD(P)H]</fullName>
        <ecNumber evidence="4">1.14.13.196</ecNumber>
    </recommendedName>
</protein>
<evidence type="ECO:0000256" key="9">
    <source>
        <dbReference type="ARBA" id="ARBA00047598"/>
    </source>
</evidence>
<comment type="similarity">
    <text evidence="3">Belongs to the lysine N(6)-hydroxylase/L-ornithine N(5)-oxygenase family.</text>
</comment>
<dbReference type="InterPro" id="IPR025700">
    <property type="entry name" value="Lys/Orn_oxygenase"/>
</dbReference>